<proteinExistence type="predicted"/>
<feature type="transmembrane region" description="Helical" evidence="2">
    <location>
        <begin position="58"/>
        <end position="80"/>
    </location>
</feature>
<reference evidence="3" key="1">
    <citation type="submission" date="2020-11" db="EMBL/GenBank/DDBJ databases">
        <authorList>
            <consortium name="DOE Joint Genome Institute"/>
            <person name="Ahrendt S."/>
            <person name="Riley R."/>
            <person name="Andreopoulos W."/>
            <person name="Labutti K."/>
            <person name="Pangilinan J."/>
            <person name="Ruiz-Duenas F.J."/>
            <person name="Barrasa J.M."/>
            <person name="Sanchez-Garcia M."/>
            <person name="Camarero S."/>
            <person name="Miyauchi S."/>
            <person name="Serrano A."/>
            <person name="Linde D."/>
            <person name="Babiker R."/>
            <person name="Drula E."/>
            <person name="Ayuso-Fernandez I."/>
            <person name="Pacheco R."/>
            <person name="Padilla G."/>
            <person name="Ferreira P."/>
            <person name="Barriuso J."/>
            <person name="Kellner H."/>
            <person name="Castanera R."/>
            <person name="Alfaro M."/>
            <person name="Ramirez L."/>
            <person name="Pisabarro A.G."/>
            <person name="Kuo A."/>
            <person name="Tritt A."/>
            <person name="Lipzen A."/>
            <person name="He G."/>
            <person name="Yan M."/>
            <person name="Ng V."/>
            <person name="Cullen D."/>
            <person name="Martin F."/>
            <person name="Rosso M.-N."/>
            <person name="Henrissat B."/>
            <person name="Hibbett D."/>
            <person name="Martinez A.T."/>
            <person name="Grigoriev I.V."/>
        </authorList>
    </citation>
    <scope>NUCLEOTIDE SEQUENCE</scope>
    <source>
        <strain evidence="3">CBS 247.69</strain>
    </source>
</reference>
<evidence type="ECO:0008006" key="5">
    <source>
        <dbReference type="Google" id="ProtNLM"/>
    </source>
</evidence>
<evidence type="ECO:0000256" key="1">
    <source>
        <dbReference type="SAM" id="MobiDB-lite"/>
    </source>
</evidence>
<sequence>MSDPKSETTPAYPSQPMPQPQQPAYVYTAPISPVQVRDPYRSELYALCAQGRHSPTTTFGLCGILTCIFCFPCGLICLCLDSDRVCSRCGVRL</sequence>
<evidence type="ECO:0000256" key="2">
    <source>
        <dbReference type="SAM" id="Phobius"/>
    </source>
</evidence>
<dbReference type="Proteomes" id="UP000807353">
    <property type="component" value="Unassembled WGS sequence"/>
</dbReference>
<keyword evidence="2" id="KW-0812">Transmembrane</keyword>
<keyword evidence="4" id="KW-1185">Reference proteome</keyword>
<accession>A0A9P6CLC9</accession>
<protein>
    <recommendedName>
        <fullName evidence="5">Brain protein I3</fullName>
    </recommendedName>
</protein>
<feature type="region of interest" description="Disordered" evidence="1">
    <location>
        <begin position="1"/>
        <end position="22"/>
    </location>
</feature>
<evidence type="ECO:0000313" key="3">
    <source>
        <dbReference type="EMBL" id="KAF9464784.1"/>
    </source>
</evidence>
<dbReference type="OrthoDB" id="2564984at2759"/>
<organism evidence="3 4">
    <name type="scientific">Collybia nuda</name>
    <dbReference type="NCBI Taxonomy" id="64659"/>
    <lineage>
        <taxon>Eukaryota</taxon>
        <taxon>Fungi</taxon>
        <taxon>Dikarya</taxon>
        <taxon>Basidiomycota</taxon>
        <taxon>Agaricomycotina</taxon>
        <taxon>Agaricomycetes</taxon>
        <taxon>Agaricomycetidae</taxon>
        <taxon>Agaricales</taxon>
        <taxon>Tricholomatineae</taxon>
        <taxon>Clitocybaceae</taxon>
        <taxon>Collybia</taxon>
    </lineage>
</organism>
<dbReference type="AlphaFoldDB" id="A0A9P6CLC9"/>
<keyword evidence="2" id="KW-0472">Membrane</keyword>
<evidence type="ECO:0000313" key="4">
    <source>
        <dbReference type="Proteomes" id="UP000807353"/>
    </source>
</evidence>
<comment type="caution">
    <text evidence="3">The sequence shown here is derived from an EMBL/GenBank/DDBJ whole genome shotgun (WGS) entry which is preliminary data.</text>
</comment>
<dbReference type="EMBL" id="MU150252">
    <property type="protein sequence ID" value="KAF9464784.1"/>
    <property type="molecule type" value="Genomic_DNA"/>
</dbReference>
<gene>
    <name evidence="3" type="ORF">BDZ94DRAFT_1255877</name>
</gene>
<name>A0A9P6CLC9_9AGAR</name>
<keyword evidence="2" id="KW-1133">Transmembrane helix</keyword>